<dbReference type="RefSeq" id="WP_144449261.1">
    <property type="nucleotide sequence ID" value="NZ_VLKZ01000002.1"/>
</dbReference>
<dbReference type="AlphaFoldDB" id="A0A562QSX2"/>
<feature type="transmembrane region" description="Helical" evidence="1">
    <location>
        <begin position="456"/>
        <end position="473"/>
    </location>
</feature>
<evidence type="ECO:0008006" key="4">
    <source>
        <dbReference type="Google" id="ProtNLM"/>
    </source>
</evidence>
<dbReference type="EMBL" id="VLKZ01000002">
    <property type="protein sequence ID" value="TWI59186.1"/>
    <property type="molecule type" value="Genomic_DNA"/>
</dbReference>
<reference evidence="2 3" key="1">
    <citation type="journal article" date="2015" name="Stand. Genomic Sci.">
        <title>Genomic Encyclopedia of Bacterial and Archaeal Type Strains, Phase III: the genomes of soil and plant-associated and newly described type strains.</title>
        <authorList>
            <person name="Whitman W.B."/>
            <person name="Woyke T."/>
            <person name="Klenk H.P."/>
            <person name="Zhou Y."/>
            <person name="Lilburn T.G."/>
            <person name="Beck B.J."/>
            <person name="De Vos P."/>
            <person name="Vandamme P."/>
            <person name="Eisen J.A."/>
            <person name="Garrity G."/>
            <person name="Hugenholtz P."/>
            <person name="Kyrpides N.C."/>
        </authorList>
    </citation>
    <scope>NUCLEOTIDE SEQUENCE [LARGE SCALE GENOMIC DNA]</scope>
    <source>
        <strain evidence="2 3">CGMCC 1.10116</strain>
    </source>
</reference>
<evidence type="ECO:0000313" key="2">
    <source>
        <dbReference type="EMBL" id="TWI59186.1"/>
    </source>
</evidence>
<feature type="transmembrane region" description="Helical" evidence="1">
    <location>
        <begin position="6"/>
        <end position="24"/>
    </location>
</feature>
<dbReference type="Proteomes" id="UP000315711">
    <property type="component" value="Unassembled WGS sequence"/>
</dbReference>
<keyword evidence="1" id="KW-1133">Transmembrane helix</keyword>
<name>A0A562QSX2_9BACI</name>
<organism evidence="2 3">
    <name type="scientific">Halalkalibacter nanhaiisediminis</name>
    <dbReference type="NCBI Taxonomy" id="688079"/>
    <lineage>
        <taxon>Bacteria</taxon>
        <taxon>Bacillati</taxon>
        <taxon>Bacillota</taxon>
        <taxon>Bacilli</taxon>
        <taxon>Bacillales</taxon>
        <taxon>Bacillaceae</taxon>
        <taxon>Halalkalibacter</taxon>
    </lineage>
</organism>
<feature type="transmembrane region" description="Helical" evidence="1">
    <location>
        <begin position="60"/>
        <end position="81"/>
    </location>
</feature>
<evidence type="ECO:0000256" key="1">
    <source>
        <dbReference type="SAM" id="Phobius"/>
    </source>
</evidence>
<feature type="transmembrane region" description="Helical" evidence="1">
    <location>
        <begin position="102"/>
        <end position="121"/>
    </location>
</feature>
<evidence type="ECO:0000313" key="3">
    <source>
        <dbReference type="Proteomes" id="UP000315711"/>
    </source>
</evidence>
<accession>A0A562QSX2</accession>
<feature type="transmembrane region" description="Helical" evidence="1">
    <location>
        <begin position="417"/>
        <end position="444"/>
    </location>
</feature>
<keyword evidence="1" id="KW-0472">Membrane</keyword>
<dbReference type="OrthoDB" id="8641791at2"/>
<feature type="transmembrane region" description="Helical" evidence="1">
    <location>
        <begin position="244"/>
        <end position="263"/>
    </location>
</feature>
<feature type="transmembrane region" description="Helical" evidence="1">
    <location>
        <begin position="309"/>
        <end position="332"/>
    </location>
</feature>
<feature type="transmembrane region" description="Helical" evidence="1">
    <location>
        <begin position="31"/>
        <end position="54"/>
    </location>
</feature>
<proteinExistence type="predicted"/>
<keyword evidence="3" id="KW-1185">Reference proteome</keyword>
<comment type="caution">
    <text evidence="2">The sequence shown here is derived from an EMBL/GenBank/DDBJ whole genome shotgun (WGS) entry which is preliminary data.</text>
</comment>
<gene>
    <name evidence="2" type="ORF">IQ10_00899</name>
</gene>
<sequence length="474" mass="50055">MILTASHWVYLIGTIIIILTMLCRQNVVVPAILMTFLVGWVYSGSFSTGLQTIFNSSLTAAAELFNIFLIIAIMTALLHSLKAIGSDEQMIKPFQRIMTNGHLSFWILVLVTYSLSLFFWPTPAVPLIAALLIPVAIRAGLPPIGAALAISFAGQGMALSSDYMIQIAPMLSATSAGIDVAPVADRTFVLSLITGITALSIAYFSLRKSIKKPALSHSTAWENDQMTASDEMEQFTNQSKQKRIFFAALVPATFLIIIVYMILSKFSSAIPELEGGAGAALIGGAAVLLLICVSSIYQIRTALSHSSDYLVKGFVFAFKAMGPVIPIAGFFFLGSGELSARIFAISEASQAPSFLFDLVQAGQQTIPESPFLAGFGILLVGMITGLDGSGFSGLPLVGALSGALSESVGVDAATLAAIGQMGAIWVGGGTLIAWSSLVAVAGFAKVPVMELVRKSFTPVMTGLLLSTFIALLIF</sequence>
<keyword evidence="1" id="KW-0812">Transmembrane</keyword>
<feature type="transmembrane region" description="Helical" evidence="1">
    <location>
        <begin position="187"/>
        <end position="206"/>
    </location>
</feature>
<protein>
    <recommendedName>
        <fullName evidence="4">H+/gluconate symporter-like permease</fullName>
    </recommendedName>
</protein>
<feature type="transmembrane region" description="Helical" evidence="1">
    <location>
        <begin position="275"/>
        <end position="297"/>
    </location>
</feature>